<dbReference type="Proteomes" id="UP001181086">
    <property type="component" value="Unassembled WGS sequence"/>
</dbReference>
<dbReference type="PIRSF" id="PIRSF018266">
    <property type="entry name" value="FecR"/>
    <property type="match status" value="1"/>
</dbReference>
<sequence>MNSPKSDKELDEWLELLSSSTHSPQGKFSAEKSYNILQQRLQPAYRKHKILSIRYTVAVAAGFVLLIGFGWMFYFYQRPVRTLIVSTNIQTQCIQLPDGSKVTLNRHSQLSYPETFNKERIVKLNGEAYFEVSKNPKKPFRVKANGVTIRVLGTHFNVNAYAADSLVETTLLEGSVSVSNNANGKQMILKPNETAIYRKSTGILSMHINANAQNEISWREGILSFNDISMGEIARQLSHHFNVTIQIKSEQLRNYKLNARFKQNETLEEILEMLAPIVGFTYHMPQSNLIELKQEN</sequence>
<dbReference type="FunFam" id="2.60.120.1440:FF:000001">
    <property type="entry name" value="Putative anti-sigma factor"/>
    <property type="match status" value="1"/>
</dbReference>
<dbReference type="InterPro" id="IPR006860">
    <property type="entry name" value="FecR"/>
</dbReference>
<name>A0A076IWM5_9BACT</name>
<keyword evidence="1" id="KW-0812">Transmembrane</keyword>
<dbReference type="EMBL" id="JAWDEV010000012">
    <property type="protein sequence ID" value="MDU0272323.1"/>
    <property type="molecule type" value="Genomic_DNA"/>
</dbReference>
<reference evidence="11" key="4">
    <citation type="journal article" date="2023" name="Nat. Commun.">
        <title>Identification of a novel Human Milk Oligosaccharides utilization cluster in the infant gut commensal Bacteroides dorei.</title>
        <authorList>
            <person name="Kijner S."/>
            <person name="Ennis D."/>
            <person name="Shmorak S."/>
            <person name="Florentin A."/>
            <person name="Yassour M."/>
        </authorList>
    </citation>
    <scope>NUCLEOTIDE SEQUENCE</scope>
    <source>
        <strain evidence="11">2</strain>
    </source>
</reference>
<evidence type="ECO:0000313" key="16">
    <source>
        <dbReference type="Proteomes" id="UP000481616"/>
    </source>
</evidence>
<keyword evidence="1" id="KW-0472">Membrane</keyword>
<evidence type="ECO:0000259" key="2">
    <source>
        <dbReference type="Pfam" id="PF04773"/>
    </source>
</evidence>
<dbReference type="EMBL" id="VVZA01000010">
    <property type="protein sequence ID" value="KAA5404359.1"/>
    <property type="molecule type" value="Genomic_DNA"/>
</dbReference>
<dbReference type="EMBL" id="CP126056">
    <property type="protein sequence ID" value="WHX09405.1"/>
    <property type="molecule type" value="Genomic_DNA"/>
</dbReference>
<dbReference type="Gene3D" id="2.60.120.1440">
    <property type="match status" value="1"/>
</dbReference>
<dbReference type="Proteomes" id="UP000294527">
    <property type="component" value="Unassembled WGS sequence"/>
</dbReference>
<dbReference type="Proteomes" id="UP001055104">
    <property type="component" value="Unassembled WGS sequence"/>
</dbReference>
<dbReference type="EMBL" id="VVZB01000001">
    <property type="protein sequence ID" value="KAA5386434.1"/>
    <property type="molecule type" value="Genomic_DNA"/>
</dbReference>
<organism evidence="7 15">
    <name type="scientific">Phocaeicola dorei</name>
    <dbReference type="NCBI Taxonomy" id="357276"/>
    <lineage>
        <taxon>Bacteria</taxon>
        <taxon>Pseudomonadati</taxon>
        <taxon>Bacteroidota</taxon>
        <taxon>Bacteroidia</taxon>
        <taxon>Bacteroidales</taxon>
        <taxon>Bacteroidaceae</taxon>
        <taxon>Phocaeicola</taxon>
    </lineage>
</organism>
<dbReference type="InterPro" id="IPR012373">
    <property type="entry name" value="Ferrdict_sens_TM"/>
</dbReference>
<dbReference type="EMBL" id="BQOB01000001">
    <property type="protein sequence ID" value="GKH79141.1"/>
    <property type="molecule type" value="Genomic_DNA"/>
</dbReference>
<dbReference type="RefSeq" id="WP_038610652.1">
    <property type="nucleotide sequence ID" value="NZ_BAABZF010000001.1"/>
</dbReference>
<dbReference type="EMBL" id="VVYY01000010">
    <property type="protein sequence ID" value="KAA5397289.1"/>
    <property type="molecule type" value="Genomic_DNA"/>
</dbReference>
<evidence type="ECO:0000313" key="11">
    <source>
        <dbReference type="EMBL" id="WHX09405.1"/>
    </source>
</evidence>
<evidence type="ECO:0000259" key="3">
    <source>
        <dbReference type="Pfam" id="PF16344"/>
    </source>
</evidence>
<dbReference type="eggNOG" id="COG3712">
    <property type="taxonomic scope" value="Bacteria"/>
</dbReference>
<keyword evidence="1" id="KW-1133">Transmembrane helix</keyword>
<evidence type="ECO:0000313" key="4">
    <source>
        <dbReference type="EMBL" id="GKH79141.1"/>
    </source>
</evidence>
<dbReference type="EMBL" id="SLTU01000002">
    <property type="protein sequence ID" value="TDA73645.1"/>
    <property type="molecule type" value="Genomic_DNA"/>
</dbReference>
<evidence type="ECO:0000313" key="8">
    <source>
        <dbReference type="EMBL" id="MDU0272323.1"/>
    </source>
</evidence>
<dbReference type="GO" id="GO:0016989">
    <property type="term" value="F:sigma factor antagonist activity"/>
    <property type="evidence" value="ECO:0007669"/>
    <property type="project" value="TreeGrafter"/>
</dbReference>
<dbReference type="Gene3D" id="3.55.50.30">
    <property type="match status" value="1"/>
</dbReference>
<dbReference type="PANTHER" id="PTHR30273:SF2">
    <property type="entry name" value="PROTEIN FECR"/>
    <property type="match status" value="1"/>
</dbReference>
<dbReference type="Pfam" id="PF04773">
    <property type="entry name" value="FecR"/>
    <property type="match status" value="1"/>
</dbReference>
<proteinExistence type="predicted"/>
<dbReference type="Proteomes" id="UP000294834">
    <property type="component" value="Unassembled WGS sequence"/>
</dbReference>
<dbReference type="KEGG" id="bdo:EL88_15965"/>
<dbReference type="Proteomes" id="UP000441162">
    <property type="component" value="Unassembled WGS sequence"/>
</dbReference>
<reference evidence="14 15" key="1">
    <citation type="journal article" date="2019" name="Nat. Med.">
        <title>A library of human gut bacterial isolates paired with longitudinal multiomics data enables mechanistic microbiome research.</title>
        <authorList>
            <person name="Poyet M."/>
            <person name="Groussin M."/>
            <person name="Gibbons S.M."/>
            <person name="Avila-Pacheco J."/>
            <person name="Jiang X."/>
            <person name="Kearney S.M."/>
            <person name="Perrotta A.R."/>
            <person name="Berdy B."/>
            <person name="Zhao S."/>
            <person name="Lieberman T.D."/>
            <person name="Swanson P.K."/>
            <person name="Smith M."/>
            <person name="Roesemann S."/>
            <person name="Alexander J.E."/>
            <person name="Rich S.A."/>
            <person name="Livny J."/>
            <person name="Vlamakis H."/>
            <person name="Clish C."/>
            <person name="Bullock K."/>
            <person name="Deik A."/>
            <person name="Scott J."/>
            <person name="Pierce K.A."/>
            <person name="Xavier R.J."/>
            <person name="Alm E.J."/>
        </authorList>
    </citation>
    <scope>NUCLEOTIDE SEQUENCE [LARGE SCALE GENOMIC DNA]</scope>
    <source>
        <strain evidence="6 16">BIOML-A1</strain>
        <strain evidence="7 15">BIOML-A4</strain>
        <strain evidence="5 14">BIOML-A5</strain>
    </source>
</reference>
<evidence type="ECO:0000313" key="10">
    <source>
        <dbReference type="EMBL" id="TDB08766.1"/>
    </source>
</evidence>
<evidence type="ECO:0000313" key="9">
    <source>
        <dbReference type="EMBL" id="TDA73645.1"/>
    </source>
</evidence>
<evidence type="ECO:0000313" key="6">
    <source>
        <dbReference type="EMBL" id="KAA5397289.1"/>
    </source>
</evidence>
<dbReference type="Pfam" id="PF16344">
    <property type="entry name" value="FecR_C"/>
    <property type="match status" value="1"/>
</dbReference>
<dbReference type="InterPro" id="IPR032508">
    <property type="entry name" value="FecR_C"/>
</dbReference>
<dbReference type="Proteomes" id="UP001177934">
    <property type="component" value="Chromosome"/>
</dbReference>
<reference evidence="8" key="5">
    <citation type="submission" date="2023-10" db="EMBL/GenBank/DDBJ databases">
        <title>Genome of Potential pathogenic bacteria in Crohn's disease.</title>
        <authorList>
            <person name="Rodriguez-Palacios A."/>
        </authorList>
    </citation>
    <scope>NUCLEOTIDE SEQUENCE</scope>
    <source>
        <strain evidence="8">CavFT-hAR62</strain>
    </source>
</reference>
<reference evidence="4" key="3">
    <citation type="submission" date="2022-01" db="EMBL/GenBank/DDBJ databases">
        <title>Novel bile acid biosynthetic pathways are enriched in the microbiome of centenarians.</title>
        <authorList>
            <person name="Sato Y."/>
            <person name="Atarashi K."/>
            <person name="Plichta R.D."/>
            <person name="Arai Y."/>
            <person name="Sasajima S."/>
            <person name="Kearney M.S."/>
            <person name="Suda W."/>
            <person name="Takeshita K."/>
            <person name="Sasaki T."/>
            <person name="Okamoto S."/>
            <person name="Skelly N.A."/>
            <person name="Okamura Y."/>
            <person name="Vlamakis H."/>
            <person name="Li Y."/>
            <person name="Tanoue T."/>
            <person name="Takei H."/>
            <person name="Nittono H."/>
            <person name="Narushima S."/>
            <person name="Irie J."/>
            <person name="Itoh H."/>
            <person name="Moriya K."/>
            <person name="Sugiura Y."/>
            <person name="Suematsu M."/>
            <person name="Moritoki N."/>
            <person name="Shibata S."/>
            <person name="Littman R.D."/>
            <person name="Fischbach A.M."/>
            <person name="Uwamino Y."/>
            <person name="Inoue T."/>
            <person name="Honda A."/>
            <person name="Hattori M."/>
            <person name="Murai T."/>
            <person name="Xavier J.R."/>
            <person name="Hirose N."/>
            <person name="Honda K."/>
        </authorList>
    </citation>
    <scope>NUCLEOTIDE SEQUENCE</scope>
    <source>
        <strain evidence="4">CE91-St7</strain>
    </source>
</reference>
<dbReference type="PANTHER" id="PTHR30273">
    <property type="entry name" value="PERIPLASMIC SIGNAL SENSOR AND SIGMA FACTOR ACTIVATOR FECR-RELATED"/>
    <property type="match status" value="1"/>
</dbReference>
<evidence type="ECO:0000313" key="13">
    <source>
        <dbReference type="Proteomes" id="UP000294834"/>
    </source>
</evidence>
<dbReference type="Proteomes" id="UP000481616">
    <property type="component" value="Unassembled WGS sequence"/>
</dbReference>
<evidence type="ECO:0000313" key="15">
    <source>
        <dbReference type="Proteomes" id="UP000441162"/>
    </source>
</evidence>
<dbReference type="AlphaFoldDB" id="A0A076IWM5"/>
<evidence type="ECO:0000313" key="14">
    <source>
        <dbReference type="Proteomes" id="UP000347681"/>
    </source>
</evidence>
<feature type="domain" description="Protein FecR C-terminal" evidence="3">
    <location>
        <begin position="223"/>
        <end position="284"/>
    </location>
</feature>
<protein>
    <submittedName>
        <fullName evidence="4">Anti-sigma factor</fullName>
    </submittedName>
    <submittedName>
        <fullName evidence="7">DUF4974 domain-containing protein</fullName>
    </submittedName>
    <submittedName>
        <fullName evidence="8">FecR domain-containing protein</fullName>
    </submittedName>
</protein>
<accession>A0A076IWM5</accession>
<gene>
    <name evidence="4" type="ORF">CE91St7_00250</name>
    <name evidence="9" type="ORF">E1I98_20150</name>
    <name evidence="10" type="ORF">E1J06_16020</name>
    <name evidence="7" type="ORF">F2Y51_12860</name>
    <name evidence="6" type="ORF">F2Y58_12975</name>
    <name evidence="5" type="ORF">F2Y61_00990</name>
    <name evidence="11" type="ORF">QNN11_19125</name>
    <name evidence="8" type="ORF">RVH45_21060</name>
</gene>
<evidence type="ECO:0000313" key="5">
    <source>
        <dbReference type="EMBL" id="KAA5386434.1"/>
    </source>
</evidence>
<dbReference type="Proteomes" id="UP000347681">
    <property type="component" value="Unassembled WGS sequence"/>
</dbReference>
<dbReference type="EMBL" id="SLTX01000001">
    <property type="protein sequence ID" value="TDB08766.1"/>
    <property type="molecule type" value="Genomic_DNA"/>
</dbReference>
<feature type="transmembrane region" description="Helical" evidence="1">
    <location>
        <begin position="55"/>
        <end position="76"/>
    </location>
</feature>
<evidence type="ECO:0000313" key="7">
    <source>
        <dbReference type="EMBL" id="KAA5404359.1"/>
    </source>
</evidence>
<evidence type="ECO:0000313" key="12">
    <source>
        <dbReference type="Proteomes" id="UP000294527"/>
    </source>
</evidence>
<evidence type="ECO:0000256" key="1">
    <source>
        <dbReference type="SAM" id="Phobius"/>
    </source>
</evidence>
<reference evidence="12 13" key="2">
    <citation type="journal article" date="2019" name="Nat. Microbiol.">
        <title>Genomic variation and strain-specific functional adaptation in the human gut microbiome during early life.</title>
        <authorList>
            <person name="Vatanen T."/>
            <person name="Plichta D.R."/>
            <person name="Somani J."/>
            <person name="Munch P.C."/>
            <person name="Arthur T.D."/>
            <person name="Hall A.B."/>
            <person name="Rudolf S."/>
            <person name="Oakeley E.J."/>
            <person name="Ke X."/>
            <person name="Young R.A."/>
            <person name="Haiser H.J."/>
            <person name="Kolde R."/>
            <person name="Yassour M."/>
            <person name="Luopajarvi K."/>
            <person name="Siljander H."/>
            <person name="Virtanen S.M."/>
            <person name="Ilonen J."/>
            <person name="Uibo R."/>
            <person name="Tillmann V."/>
            <person name="Mokurov S."/>
            <person name="Dorshakova N."/>
            <person name="Porter J.A."/>
            <person name="McHardy A.C."/>
            <person name="Lahdesmaki H."/>
            <person name="Vlamakis H."/>
            <person name="Huttenhower C."/>
            <person name="Knip M."/>
            <person name="Xavier R.J."/>
        </authorList>
    </citation>
    <scope>NUCLEOTIDE SEQUENCE [LARGE SCALE GENOMIC DNA]</scope>
    <source>
        <strain evidence="9 12">RJX1047</strain>
        <strain evidence="10 13">RJX1052</strain>
    </source>
</reference>
<feature type="domain" description="FecR protein" evidence="2">
    <location>
        <begin position="91"/>
        <end position="176"/>
    </location>
</feature>